<dbReference type="GO" id="GO:0008380">
    <property type="term" value="P:RNA splicing"/>
    <property type="evidence" value="ECO:0007669"/>
    <property type="project" value="UniProtKB-KW"/>
</dbReference>
<accession>A0AA39VW14</accession>
<sequence>MNRKKSFWKLINVIKLGFVLIRVKLDLTKQLFLVNFFYSISAMRRYSPPYYSPPRRGYEGGRGRSPPKRGYGGGRGGGGGGYGRRREQNHGSLLVRNIPLDCRPEELRIPFERFGVVRDVYIPKDYYSGEPRGFAFVQFVDPYEASEAQHHMNGKRFAGREISVVLAAESRKRPEEMRHRARGSRGPSHGGQRSSYYGRSRSRSVSRSRSPRYPEGSRSRYRSRSYSPAPRQGDYSVSPRRRHAEHPRSPRGPPPERGADYNRVSYSPGYDNAADRNHNGDGYGEKPTYEEEGRAHWRPQPGRASRSPSGSRSRSAELSPRRSR</sequence>
<comment type="caution">
    <text evidence="7">The sequence shown here is derived from an EMBL/GenBank/DDBJ whole genome shotgun (WGS) entry which is preliminary data.</text>
</comment>
<evidence type="ECO:0000313" key="7">
    <source>
        <dbReference type="EMBL" id="KAK0592631.1"/>
    </source>
</evidence>
<dbReference type="InterPro" id="IPR000504">
    <property type="entry name" value="RRM_dom"/>
</dbReference>
<dbReference type="Pfam" id="PF00076">
    <property type="entry name" value="RRM_1"/>
    <property type="match status" value="1"/>
</dbReference>
<reference evidence="7" key="2">
    <citation type="submission" date="2023-06" db="EMBL/GenBank/DDBJ databases">
        <authorList>
            <person name="Swenson N.G."/>
            <person name="Wegrzyn J.L."/>
            <person name="Mcevoy S.L."/>
        </authorList>
    </citation>
    <scope>NUCLEOTIDE SEQUENCE</scope>
    <source>
        <strain evidence="7">NS2018</strain>
        <tissue evidence="7">Leaf</tissue>
    </source>
</reference>
<keyword evidence="4" id="KW-0694">RNA-binding</keyword>
<dbReference type="InterPro" id="IPR035979">
    <property type="entry name" value="RBD_domain_sf"/>
</dbReference>
<evidence type="ECO:0000256" key="4">
    <source>
        <dbReference type="PROSITE-ProRule" id="PRU00176"/>
    </source>
</evidence>
<dbReference type="SMART" id="SM00360">
    <property type="entry name" value="RRM"/>
    <property type="match status" value="1"/>
</dbReference>
<evidence type="ECO:0000256" key="3">
    <source>
        <dbReference type="ARBA" id="ARBA00023187"/>
    </source>
</evidence>
<dbReference type="EMBL" id="JAUESC010000380">
    <property type="protein sequence ID" value="KAK0592631.1"/>
    <property type="molecule type" value="Genomic_DNA"/>
</dbReference>
<keyword evidence="1" id="KW-0507">mRNA processing</keyword>
<dbReference type="FunFam" id="3.30.70.330:FF:001011">
    <property type="entry name" value="Serine/arginine-rich SC35-like splicing factor SCL30 isoform A"/>
    <property type="match status" value="1"/>
</dbReference>
<evidence type="ECO:0000259" key="6">
    <source>
        <dbReference type="PROSITE" id="PS50102"/>
    </source>
</evidence>
<keyword evidence="2" id="KW-0747">Spliceosome</keyword>
<proteinExistence type="predicted"/>
<keyword evidence="3" id="KW-0508">mRNA splicing</keyword>
<feature type="compositionally biased region" description="Low complexity" evidence="5">
    <location>
        <begin position="301"/>
        <end position="313"/>
    </location>
</feature>
<feature type="compositionally biased region" description="Basic and acidic residues" evidence="5">
    <location>
        <begin position="169"/>
        <end position="178"/>
    </location>
</feature>
<dbReference type="InterPro" id="IPR012677">
    <property type="entry name" value="Nucleotide-bd_a/b_plait_sf"/>
</dbReference>
<feature type="compositionally biased region" description="Basic and acidic residues" evidence="5">
    <location>
        <begin position="273"/>
        <end position="295"/>
    </location>
</feature>
<dbReference type="Gene3D" id="3.30.70.330">
    <property type="match status" value="1"/>
</dbReference>
<feature type="compositionally biased region" description="Gly residues" evidence="5">
    <location>
        <begin position="70"/>
        <end position="82"/>
    </location>
</feature>
<feature type="domain" description="RRM" evidence="6">
    <location>
        <begin position="91"/>
        <end position="169"/>
    </location>
</feature>
<evidence type="ECO:0000313" key="8">
    <source>
        <dbReference type="Proteomes" id="UP001168877"/>
    </source>
</evidence>
<name>A0AA39VW14_ACESA</name>
<dbReference type="InterPro" id="IPR050907">
    <property type="entry name" value="SRSF"/>
</dbReference>
<evidence type="ECO:0000256" key="5">
    <source>
        <dbReference type="SAM" id="MobiDB-lite"/>
    </source>
</evidence>
<feature type="region of interest" description="Disordered" evidence="5">
    <location>
        <begin position="168"/>
        <end position="324"/>
    </location>
</feature>
<evidence type="ECO:0000256" key="1">
    <source>
        <dbReference type="ARBA" id="ARBA00022664"/>
    </source>
</evidence>
<evidence type="ECO:0000256" key="2">
    <source>
        <dbReference type="ARBA" id="ARBA00022728"/>
    </source>
</evidence>
<dbReference type="PROSITE" id="PS50102">
    <property type="entry name" value="RRM"/>
    <property type="match status" value="1"/>
</dbReference>
<organism evidence="7 8">
    <name type="scientific">Acer saccharum</name>
    <name type="common">Sugar maple</name>
    <dbReference type="NCBI Taxonomy" id="4024"/>
    <lineage>
        <taxon>Eukaryota</taxon>
        <taxon>Viridiplantae</taxon>
        <taxon>Streptophyta</taxon>
        <taxon>Embryophyta</taxon>
        <taxon>Tracheophyta</taxon>
        <taxon>Spermatophyta</taxon>
        <taxon>Magnoliopsida</taxon>
        <taxon>eudicotyledons</taxon>
        <taxon>Gunneridae</taxon>
        <taxon>Pentapetalae</taxon>
        <taxon>rosids</taxon>
        <taxon>malvids</taxon>
        <taxon>Sapindales</taxon>
        <taxon>Sapindaceae</taxon>
        <taxon>Hippocastanoideae</taxon>
        <taxon>Acereae</taxon>
        <taxon>Acer</taxon>
    </lineage>
</organism>
<dbReference type="SUPFAM" id="SSF54928">
    <property type="entry name" value="RNA-binding domain, RBD"/>
    <property type="match status" value="1"/>
</dbReference>
<dbReference type="AlphaFoldDB" id="A0AA39VW14"/>
<gene>
    <name evidence="7" type="ORF">LWI29_022546</name>
</gene>
<reference evidence="7" key="1">
    <citation type="journal article" date="2022" name="Plant J.">
        <title>Strategies of tolerance reflected in two North American maple genomes.</title>
        <authorList>
            <person name="McEvoy S.L."/>
            <person name="Sezen U.U."/>
            <person name="Trouern-Trend A."/>
            <person name="McMahon S.M."/>
            <person name="Schaberg P.G."/>
            <person name="Yang J."/>
            <person name="Wegrzyn J.L."/>
            <person name="Swenson N.G."/>
        </authorList>
    </citation>
    <scope>NUCLEOTIDE SEQUENCE</scope>
    <source>
        <strain evidence="7">NS2018</strain>
    </source>
</reference>
<dbReference type="Proteomes" id="UP001168877">
    <property type="component" value="Unassembled WGS sequence"/>
</dbReference>
<dbReference type="GO" id="GO:0005681">
    <property type="term" value="C:spliceosomal complex"/>
    <property type="evidence" value="ECO:0007669"/>
    <property type="project" value="UniProtKB-KW"/>
</dbReference>
<feature type="region of interest" description="Disordered" evidence="5">
    <location>
        <begin position="53"/>
        <end position="88"/>
    </location>
</feature>
<dbReference type="GO" id="GO:0003723">
    <property type="term" value="F:RNA binding"/>
    <property type="evidence" value="ECO:0007669"/>
    <property type="project" value="UniProtKB-UniRule"/>
</dbReference>
<keyword evidence="8" id="KW-1185">Reference proteome</keyword>
<feature type="compositionally biased region" description="Basic residues" evidence="5">
    <location>
        <begin position="200"/>
        <end position="210"/>
    </location>
</feature>
<dbReference type="PANTHER" id="PTHR23147">
    <property type="entry name" value="SERINE/ARGININE RICH SPLICING FACTOR"/>
    <property type="match status" value="1"/>
</dbReference>
<protein>
    <recommendedName>
        <fullName evidence="6">RRM domain-containing protein</fullName>
    </recommendedName>
</protein>
<dbReference type="GO" id="GO:0006397">
    <property type="term" value="P:mRNA processing"/>
    <property type="evidence" value="ECO:0007669"/>
    <property type="project" value="UniProtKB-KW"/>
</dbReference>